<dbReference type="AlphaFoldDB" id="A0A0S7YG45"/>
<organism evidence="1 2">
    <name type="scientific">candidate division TA06 bacterium DG_78</name>
    <dbReference type="NCBI Taxonomy" id="1703772"/>
    <lineage>
        <taxon>Bacteria</taxon>
        <taxon>Bacteria division TA06</taxon>
    </lineage>
</organism>
<reference evidence="1 2" key="1">
    <citation type="journal article" date="2015" name="Microbiome">
        <title>Genomic resolution of linkages in carbon, nitrogen, and sulfur cycling among widespread estuary sediment bacteria.</title>
        <authorList>
            <person name="Baker B.J."/>
            <person name="Lazar C.S."/>
            <person name="Teske A.P."/>
            <person name="Dick G.J."/>
        </authorList>
    </citation>
    <scope>NUCLEOTIDE SEQUENCE [LARGE SCALE GENOMIC DNA]</scope>
    <source>
        <strain evidence="1">DG_78</strain>
    </source>
</reference>
<accession>A0A0S7YG45</accession>
<name>A0A0S7YG45_UNCT6</name>
<evidence type="ECO:0000313" key="1">
    <source>
        <dbReference type="EMBL" id="KPJ73736.1"/>
    </source>
</evidence>
<dbReference type="Proteomes" id="UP000051012">
    <property type="component" value="Unassembled WGS sequence"/>
</dbReference>
<evidence type="ECO:0000313" key="2">
    <source>
        <dbReference type="Proteomes" id="UP000051012"/>
    </source>
</evidence>
<proteinExistence type="predicted"/>
<sequence>MSYIVNEVKDYKITFYGTSSHAYKDCRASITLYGPGNKCGIVGRISFFPSDIVKKRQDNLVMTIKEPKEYIPQGYMPDTVIGSVIDMLRNEKPIYVHWSDYRKNLYLSTSTEPVGEEETVK</sequence>
<gene>
    <name evidence="1" type="ORF">AMJ52_03320</name>
</gene>
<protein>
    <submittedName>
        <fullName evidence="1">Uncharacterized protein</fullName>
    </submittedName>
</protein>
<comment type="caution">
    <text evidence="1">The sequence shown here is derived from an EMBL/GenBank/DDBJ whole genome shotgun (WGS) entry which is preliminary data.</text>
</comment>
<dbReference type="EMBL" id="LJNI01000030">
    <property type="protein sequence ID" value="KPJ73736.1"/>
    <property type="molecule type" value="Genomic_DNA"/>
</dbReference>